<reference evidence="3 4" key="1">
    <citation type="journal article" date="2010" name="J. Bacteriol.">
        <title>Complete genome sequence of Anaplasma marginale subsp. centrale.</title>
        <authorList>
            <person name="Herndon D.R."/>
            <person name="Palmer G.H."/>
            <person name="Shkap V."/>
            <person name="Knowles D.P. Jr."/>
            <person name="Brayton K.A."/>
        </authorList>
    </citation>
    <scope>NUCLEOTIDE SEQUENCE [LARGE SCALE GENOMIC DNA]</scope>
    <source>
        <strain evidence="3 4">Israel</strain>
    </source>
</reference>
<feature type="compositionally biased region" description="Polar residues" evidence="1">
    <location>
        <begin position="134"/>
        <end position="143"/>
    </location>
</feature>
<keyword evidence="2" id="KW-1133">Transmembrane helix</keyword>
<keyword evidence="4" id="KW-1185">Reference proteome</keyword>
<feature type="region of interest" description="Disordered" evidence="1">
    <location>
        <begin position="111"/>
        <end position="149"/>
    </location>
</feature>
<feature type="transmembrane region" description="Helical" evidence="2">
    <location>
        <begin position="18"/>
        <end position="39"/>
    </location>
</feature>
<protein>
    <submittedName>
        <fullName evidence="3">Uncharacterized protein</fullName>
    </submittedName>
</protein>
<dbReference type="Proteomes" id="UP000000630">
    <property type="component" value="Chromosome"/>
</dbReference>
<dbReference type="KEGG" id="acn:ACIS_00313"/>
<dbReference type="eggNOG" id="COG0666">
    <property type="taxonomic scope" value="Bacteria"/>
</dbReference>
<proteinExistence type="predicted"/>
<dbReference type="AlphaFoldDB" id="D1ATU2"/>
<keyword evidence="2" id="KW-0472">Membrane</keyword>
<keyword evidence="2" id="KW-0812">Transmembrane</keyword>
<sequence length="330" mass="35803">MWRQDICTMVKNTPLPWALVPLEFAALGALLTVLPLAAAQEYIRRRNGGEKPARSPFWKIARWLPVPIVTVPLLLGATFVCCSCNSWAYCFEVQGETSRGGGSVEYRDHQQHPVAHTSATSYRSGAPAGVTAAGSRSYQQQSAAKVPQPAQHQQCSAASITAGNHITWDDGGKRTSVFVSAVNNDDMQVRHNTDQPRNVIVQGSGRDYTVTEGVLVLTVHWLPKRASPTKQEVAVSVHAAGKVEVEPRYQRTCGKKGEKLDFDGCKVSLGGTSLQRALSQGYWKRIAASIPQQPTTAVSTSGKPPSHLVKVMTFTGDKLVTLASTVIQER</sequence>
<dbReference type="HOGENOM" id="CLU_841021_0_0_5"/>
<evidence type="ECO:0000313" key="4">
    <source>
        <dbReference type="Proteomes" id="UP000000630"/>
    </source>
</evidence>
<gene>
    <name evidence="3" type="ordered locus">ACIS_00313</name>
</gene>
<evidence type="ECO:0000256" key="1">
    <source>
        <dbReference type="SAM" id="MobiDB-lite"/>
    </source>
</evidence>
<evidence type="ECO:0000256" key="2">
    <source>
        <dbReference type="SAM" id="Phobius"/>
    </source>
</evidence>
<name>D1ATU2_ANACI</name>
<evidence type="ECO:0000313" key="3">
    <source>
        <dbReference type="EMBL" id="ACZ48970.1"/>
    </source>
</evidence>
<organism evidence="3 4">
    <name type="scientific">Anaplasma centrale (strain Israel)</name>
    <name type="common">Anaplasma marginale subsp. centrale (strain Israel)</name>
    <dbReference type="NCBI Taxonomy" id="574556"/>
    <lineage>
        <taxon>Bacteria</taxon>
        <taxon>Pseudomonadati</taxon>
        <taxon>Pseudomonadota</taxon>
        <taxon>Alphaproteobacteria</taxon>
        <taxon>Rickettsiales</taxon>
        <taxon>Anaplasmataceae</taxon>
        <taxon>Anaplasma</taxon>
    </lineage>
</organism>
<dbReference type="EMBL" id="CP001759">
    <property type="protein sequence ID" value="ACZ48970.1"/>
    <property type="molecule type" value="Genomic_DNA"/>
</dbReference>
<accession>D1ATU2</accession>